<dbReference type="PROSITE" id="PS00198">
    <property type="entry name" value="4FE4S_FER_1"/>
    <property type="match status" value="2"/>
</dbReference>
<comment type="similarity">
    <text evidence="2 9">Belongs to the HdrA family.</text>
</comment>
<evidence type="ECO:0000313" key="12">
    <source>
        <dbReference type="Proteomes" id="UP001208689"/>
    </source>
</evidence>
<keyword evidence="12" id="KW-1185">Reference proteome</keyword>
<gene>
    <name evidence="11" type="ORF">NEF87_002003</name>
</gene>
<name>A0ABY6HQC8_9ARCH</name>
<comment type="pathway">
    <text evidence="9">Cofactor metabolism; coenzyme M-coenzyme B heterodisulfide reduction; coenzyme B and coenzyme M from coenzyme M-coenzyme B heterodisulfide: step 1/1.</text>
</comment>
<feature type="domain" description="4Fe-4S ferredoxin-type" evidence="10">
    <location>
        <begin position="592"/>
        <end position="620"/>
    </location>
</feature>
<sequence length="666" mass="72580">MSDDTTISNIAQTMDTKKDPKIGVFICHCGHNIAGTVDVKKVIEEVKDLPNVVVAQDYMFMCSKAGVQMVKDAVNEMGCDRTVVASCSKMQHGRTFAKAIEEEGLNKHVHFQVNVREFCSWVHKKEKKKATDKAIKIMKAGINRSRKLEGIETKQIPTTKAALVLGAGIAGLRAASDLAELGVPVHLVERQSSIGGHMTQLNKTFPTNECPQCSISPLTNGVANHPLVTLYTNSVLVGEVEGSLGNFTAKIKTNPRYVHDNCTSCGECAANCPVEVPAEWDAGMAVRNAIYKLYPQAIPSTYVRDEKNCIQCQTCVNICPVGAVDFSMKKKITKVKVGSIVVATGYDEYDPSEIAPYHYKQEGYDDVITQLQLERMMNPVSLTGSEILRPSDGKVPKRVVMIQCVGSRNEQVGFEYCTGVCCMFANKNAQIIKDMLPDTDVIICYIDMRTPGLNYEEFYKDSQKMGVKFIRGRPSEIAKDPKTGKLSVFVEDTLSRTPMQIPTDMVVLSAAMVPPKGVGILSSKLHVLRTKEGFFKEKHIKMNPTMSSKDGIFVAGAIQGPKDITTTVAQAGSAAALAAQPLVRGYVEKEMIIPTIDYSKCVNCGLCITVCSPVAIAREDGKVVIKDVACKGCGMCQPVCPTGAIQVKNSREDELYDEIIALTGGN</sequence>
<proteinExistence type="inferred from homology"/>
<dbReference type="PANTHER" id="PTHR43498">
    <property type="entry name" value="FERREDOXIN:COB-COM HETERODISULFIDE REDUCTASE SUBUNIT A"/>
    <property type="match status" value="1"/>
</dbReference>
<accession>A0ABY6HQC8</accession>
<evidence type="ECO:0000313" key="11">
    <source>
        <dbReference type="EMBL" id="UYP45718.1"/>
    </source>
</evidence>
<protein>
    <recommendedName>
        <fullName evidence="9">CoB--CoM heterodisulfide reductase iron-sulfur subunit A</fullName>
        <ecNumber evidence="9">1.8.-.-</ecNumber>
    </recommendedName>
</protein>
<evidence type="ECO:0000256" key="3">
    <source>
        <dbReference type="ARBA" id="ARBA00022485"/>
    </source>
</evidence>
<dbReference type="Pfam" id="PF13237">
    <property type="entry name" value="Fer4_10"/>
    <property type="match status" value="1"/>
</dbReference>
<keyword evidence="7 9" id="KW-0408">Iron</keyword>
<comment type="cofactor">
    <cofactor evidence="1 9">
        <name>FAD</name>
        <dbReference type="ChEBI" id="CHEBI:57692"/>
    </cofactor>
</comment>
<organism evidence="11 12">
    <name type="scientific">Candidatus Lokiarchaeum ossiferum</name>
    <dbReference type="NCBI Taxonomy" id="2951803"/>
    <lineage>
        <taxon>Archaea</taxon>
        <taxon>Promethearchaeati</taxon>
        <taxon>Promethearchaeota</taxon>
        <taxon>Promethearchaeia</taxon>
        <taxon>Promethearchaeales</taxon>
        <taxon>Promethearchaeaceae</taxon>
        <taxon>Candidatus Lokiarchaeum</taxon>
    </lineage>
</organism>
<dbReference type="Proteomes" id="UP001208689">
    <property type="component" value="Chromosome"/>
</dbReference>
<reference evidence="11" key="1">
    <citation type="submission" date="2022-09" db="EMBL/GenBank/DDBJ databases">
        <title>Actin cytoskeleton and complex cell architecture in an #Asgard archaeon.</title>
        <authorList>
            <person name="Ponce Toledo R.I."/>
            <person name="Schleper C."/>
            <person name="Rodrigues Oliveira T."/>
            <person name="Wollweber F."/>
            <person name="Xu J."/>
            <person name="Rittmann S."/>
            <person name="Klingl A."/>
            <person name="Pilhofer M."/>
        </authorList>
    </citation>
    <scope>NUCLEOTIDE SEQUENCE</scope>
    <source>
        <strain evidence="11">B-35</strain>
    </source>
</reference>
<keyword evidence="6 9" id="KW-0560">Oxidoreductase</keyword>
<evidence type="ECO:0000256" key="6">
    <source>
        <dbReference type="ARBA" id="ARBA00023002"/>
    </source>
</evidence>
<dbReference type="EC" id="1.8.-.-" evidence="9"/>
<dbReference type="SUPFAM" id="SSF54862">
    <property type="entry name" value="4Fe-4S ferredoxins"/>
    <property type="match status" value="1"/>
</dbReference>
<comment type="cofactor">
    <cofactor evidence="9">
        <name>[4Fe-4S] cluster</name>
        <dbReference type="ChEBI" id="CHEBI:49883"/>
    </cofactor>
</comment>
<evidence type="ECO:0000256" key="8">
    <source>
        <dbReference type="ARBA" id="ARBA00023014"/>
    </source>
</evidence>
<feature type="domain" description="4Fe-4S ferredoxin-type" evidence="10">
    <location>
        <begin position="621"/>
        <end position="650"/>
    </location>
</feature>
<dbReference type="SUPFAM" id="SSF51905">
    <property type="entry name" value="FAD/NAD(P)-binding domain"/>
    <property type="match status" value="1"/>
</dbReference>
<dbReference type="EMBL" id="CP104013">
    <property type="protein sequence ID" value="UYP45718.1"/>
    <property type="molecule type" value="Genomic_DNA"/>
</dbReference>
<feature type="domain" description="4Fe-4S ferredoxin-type" evidence="10">
    <location>
        <begin position="300"/>
        <end position="329"/>
    </location>
</feature>
<dbReference type="InterPro" id="IPR036188">
    <property type="entry name" value="FAD/NAD-bd_sf"/>
</dbReference>
<feature type="domain" description="4Fe-4S ferredoxin-type" evidence="10">
    <location>
        <begin position="253"/>
        <end position="283"/>
    </location>
</feature>
<evidence type="ECO:0000256" key="1">
    <source>
        <dbReference type="ARBA" id="ARBA00001974"/>
    </source>
</evidence>
<dbReference type="PROSITE" id="PS51379">
    <property type="entry name" value="4FE4S_FER_2"/>
    <property type="match status" value="4"/>
</dbReference>
<dbReference type="InterPro" id="IPR039650">
    <property type="entry name" value="HdrA-like"/>
</dbReference>
<keyword evidence="5 9" id="KW-0274">FAD</keyword>
<evidence type="ECO:0000259" key="10">
    <source>
        <dbReference type="PROSITE" id="PS51379"/>
    </source>
</evidence>
<dbReference type="InterPro" id="IPR017896">
    <property type="entry name" value="4Fe4S_Fe-S-bd"/>
</dbReference>
<dbReference type="PANTHER" id="PTHR43498:SF1">
    <property type="entry name" value="COB--COM HETERODISULFIDE REDUCTASE IRON-SULFUR SUBUNIT A"/>
    <property type="match status" value="1"/>
</dbReference>
<dbReference type="Pfam" id="PF13450">
    <property type="entry name" value="NAD_binding_8"/>
    <property type="match status" value="1"/>
</dbReference>
<evidence type="ECO:0000256" key="4">
    <source>
        <dbReference type="ARBA" id="ARBA00022723"/>
    </source>
</evidence>
<keyword evidence="4 9" id="KW-0479">Metal-binding</keyword>
<evidence type="ECO:0000256" key="9">
    <source>
        <dbReference type="RuleBase" id="RU366072"/>
    </source>
</evidence>
<evidence type="ECO:0000256" key="5">
    <source>
        <dbReference type="ARBA" id="ARBA00022827"/>
    </source>
</evidence>
<evidence type="ECO:0000256" key="7">
    <source>
        <dbReference type="ARBA" id="ARBA00023004"/>
    </source>
</evidence>
<dbReference type="GO" id="GO:0016491">
    <property type="term" value="F:oxidoreductase activity"/>
    <property type="evidence" value="ECO:0007669"/>
    <property type="project" value="UniProtKB-KW"/>
</dbReference>
<dbReference type="Gene3D" id="3.40.50.720">
    <property type="entry name" value="NAD(P)-binding Rossmann-like Domain"/>
    <property type="match status" value="1"/>
</dbReference>
<dbReference type="Pfam" id="PF13187">
    <property type="entry name" value="Fer4_9"/>
    <property type="match status" value="1"/>
</dbReference>
<comment type="subunit">
    <text evidence="9">The ferredoxin:CoB-CoM heterodisulfide reductase is composed of three subunits; HdrA, HdrB and HdrC.</text>
</comment>
<keyword evidence="3 9" id="KW-0004">4Fe-4S</keyword>
<keyword evidence="8 9" id="KW-0411">Iron-sulfur</keyword>
<evidence type="ECO:0000256" key="2">
    <source>
        <dbReference type="ARBA" id="ARBA00006561"/>
    </source>
</evidence>
<keyword evidence="9" id="KW-0285">Flavoprotein</keyword>
<dbReference type="InterPro" id="IPR017900">
    <property type="entry name" value="4Fe4S_Fe_S_CS"/>
</dbReference>
<dbReference type="Gene3D" id="3.30.70.20">
    <property type="match status" value="2"/>
</dbReference>
<comment type="function">
    <text evidence="9">Part of a complex that catalyzes the reversible reduction of CoM-S-S-CoB to the thiol-coenzymes H-S-CoM (coenzyme M) and H-S-CoB (coenzyme B).</text>
</comment>